<dbReference type="KEGG" id="cvr:CHLNCDRAFT_141182"/>
<dbReference type="SUPFAM" id="SSF56281">
    <property type="entry name" value="Metallo-hydrolase/oxidoreductase"/>
    <property type="match status" value="1"/>
</dbReference>
<dbReference type="Gene3D" id="3.60.15.10">
    <property type="entry name" value="Ribonuclease Z/Hydroxyacylglutathione hydrolase-like"/>
    <property type="match status" value="1"/>
</dbReference>
<accession>E1ZS96</accession>
<dbReference type="OrthoDB" id="515692at2759"/>
<dbReference type="GeneID" id="17350660"/>
<evidence type="ECO:0000259" key="1">
    <source>
        <dbReference type="SMART" id="SM00849"/>
    </source>
</evidence>
<gene>
    <name evidence="2" type="ORF">CHLNCDRAFT_141182</name>
</gene>
<organism evidence="3">
    <name type="scientific">Chlorella variabilis</name>
    <name type="common">Green alga</name>
    <dbReference type="NCBI Taxonomy" id="554065"/>
    <lineage>
        <taxon>Eukaryota</taxon>
        <taxon>Viridiplantae</taxon>
        <taxon>Chlorophyta</taxon>
        <taxon>core chlorophytes</taxon>
        <taxon>Trebouxiophyceae</taxon>
        <taxon>Chlorellales</taxon>
        <taxon>Chlorellaceae</taxon>
        <taxon>Chlorella clade</taxon>
        <taxon>Chlorella</taxon>
    </lineage>
</organism>
<dbReference type="EMBL" id="GL433866">
    <property type="protein sequence ID" value="EFN51209.1"/>
    <property type="molecule type" value="Genomic_DNA"/>
</dbReference>
<proteinExistence type="predicted"/>
<dbReference type="PANTHER" id="PTHR42951:SF4">
    <property type="entry name" value="ACYL-COENZYME A THIOESTERASE MBLAC2"/>
    <property type="match status" value="1"/>
</dbReference>
<evidence type="ECO:0000313" key="3">
    <source>
        <dbReference type="Proteomes" id="UP000008141"/>
    </source>
</evidence>
<dbReference type="RefSeq" id="XP_005843311.1">
    <property type="nucleotide sequence ID" value="XM_005843249.1"/>
</dbReference>
<dbReference type="PANTHER" id="PTHR42951">
    <property type="entry name" value="METALLO-BETA-LACTAMASE DOMAIN-CONTAINING"/>
    <property type="match status" value="1"/>
</dbReference>
<dbReference type="Proteomes" id="UP000008141">
    <property type="component" value="Unassembled WGS sequence"/>
</dbReference>
<sequence>MRDYEARRAAGSIEVVHKEKSFYEDEAELEKFIEEAQLECDAETGECRLVESGIALTQWWQPIPGLLSIPISVFLVHQEGKWALVDAGVLGTPRHPHAQQLLAALHETIPAAEQLAAIIVSHHHPDHVGALPLLLGAYPEARVVFHEYEAPFLVPAARAVVLEEPLLELSQIGFDELTYIISFGHSPGHISLLHSPSSTVLAGDALSFVKPSLRLNSPADANDTRVVGTWRVSPSLPGLTLRAWPHVLCVGSRLQGDMQALSASMPGCVQLAKEAAESAMGQAAVDAGVAVGEDEEDDEYE</sequence>
<keyword evidence="3" id="KW-1185">Reference proteome</keyword>
<dbReference type="eggNOG" id="ENOG502SBBP">
    <property type="taxonomic scope" value="Eukaryota"/>
</dbReference>
<dbReference type="AlphaFoldDB" id="E1ZS96"/>
<dbReference type="InterPro" id="IPR001279">
    <property type="entry name" value="Metallo-B-lactamas"/>
</dbReference>
<protein>
    <recommendedName>
        <fullName evidence="1">Metallo-beta-lactamase domain-containing protein</fullName>
    </recommendedName>
</protein>
<dbReference type="InterPro" id="IPR050855">
    <property type="entry name" value="NDM-1-like"/>
</dbReference>
<dbReference type="InParanoid" id="E1ZS96"/>
<reference evidence="2 3" key="1">
    <citation type="journal article" date="2010" name="Plant Cell">
        <title>The Chlorella variabilis NC64A genome reveals adaptation to photosymbiosis, coevolution with viruses, and cryptic sex.</title>
        <authorList>
            <person name="Blanc G."/>
            <person name="Duncan G."/>
            <person name="Agarkova I."/>
            <person name="Borodovsky M."/>
            <person name="Gurnon J."/>
            <person name="Kuo A."/>
            <person name="Lindquist E."/>
            <person name="Lucas S."/>
            <person name="Pangilinan J."/>
            <person name="Polle J."/>
            <person name="Salamov A."/>
            <person name="Terry A."/>
            <person name="Yamada T."/>
            <person name="Dunigan D.D."/>
            <person name="Grigoriev I.V."/>
            <person name="Claverie J.M."/>
            <person name="Van Etten J.L."/>
        </authorList>
    </citation>
    <scope>NUCLEOTIDE SEQUENCE [LARGE SCALE GENOMIC DNA]</scope>
    <source>
        <strain evidence="2 3">NC64A</strain>
    </source>
</reference>
<evidence type="ECO:0000313" key="2">
    <source>
        <dbReference type="EMBL" id="EFN51209.1"/>
    </source>
</evidence>
<dbReference type="InterPro" id="IPR036866">
    <property type="entry name" value="RibonucZ/Hydroxyglut_hydro"/>
</dbReference>
<dbReference type="Pfam" id="PF00753">
    <property type="entry name" value="Lactamase_B"/>
    <property type="match status" value="1"/>
</dbReference>
<name>E1ZS96_CHLVA</name>
<dbReference type="SMART" id="SM00849">
    <property type="entry name" value="Lactamase_B"/>
    <property type="match status" value="1"/>
</dbReference>
<feature type="domain" description="Metallo-beta-lactamase" evidence="1">
    <location>
        <begin position="70"/>
        <end position="246"/>
    </location>
</feature>